<evidence type="ECO:0000256" key="1">
    <source>
        <dbReference type="ARBA" id="ARBA00000056"/>
    </source>
</evidence>
<comment type="catalytic activity">
    <reaction evidence="1">
        <text>an N-acyl-D-glucosamine 6-phosphate = an N-acyl-D-mannosamine 6-phosphate</text>
        <dbReference type="Rhea" id="RHEA:23932"/>
        <dbReference type="ChEBI" id="CHEBI:57599"/>
        <dbReference type="ChEBI" id="CHEBI:57666"/>
        <dbReference type="EC" id="5.1.3.9"/>
    </reaction>
</comment>
<dbReference type="UniPathway" id="UPA00629">
    <property type="reaction ID" value="UER00682"/>
</dbReference>
<accession>A0A094SQF6</accession>
<dbReference type="InterPro" id="IPR013785">
    <property type="entry name" value="Aldolase_TIM"/>
</dbReference>
<dbReference type="EC" id="5.1.3.9" evidence="4"/>
<dbReference type="GO" id="GO:0005829">
    <property type="term" value="C:cytosol"/>
    <property type="evidence" value="ECO:0007669"/>
    <property type="project" value="TreeGrafter"/>
</dbReference>
<proteinExistence type="predicted"/>
<protein>
    <recommendedName>
        <fullName evidence="4">N-acylglucosamine-6-phosphate 2-epimerase</fullName>
        <ecNumber evidence="4">5.1.3.9</ecNumber>
    </recommendedName>
</protein>
<dbReference type="InterPro" id="IPR011060">
    <property type="entry name" value="RibuloseP-bd_barrel"/>
</dbReference>
<evidence type="ECO:0000256" key="5">
    <source>
        <dbReference type="ARBA" id="ARBA00023235"/>
    </source>
</evidence>
<evidence type="ECO:0000256" key="4">
    <source>
        <dbReference type="ARBA" id="ARBA00013180"/>
    </source>
</evidence>
<gene>
    <name evidence="7" type="ORF">GM51_4590</name>
</gene>
<keyword evidence="6" id="KW-0119">Carbohydrate metabolism</keyword>
<dbReference type="EMBL" id="JNSL01000018">
    <property type="protein sequence ID" value="KGA20918.1"/>
    <property type="molecule type" value="Genomic_DNA"/>
</dbReference>
<dbReference type="SUPFAM" id="SSF51366">
    <property type="entry name" value="Ribulose-phoshate binding barrel"/>
    <property type="match status" value="1"/>
</dbReference>
<comment type="caution">
    <text evidence="7">The sequence shown here is derived from an EMBL/GenBank/DDBJ whole genome shotgun (WGS) entry which is preliminary data.</text>
</comment>
<dbReference type="PANTHER" id="PTHR36204">
    <property type="entry name" value="N-ACETYLMANNOSAMINE-6-PHOSPHATE 2-EPIMERASE-RELATED"/>
    <property type="match status" value="1"/>
</dbReference>
<keyword evidence="5" id="KW-0413">Isomerase</keyword>
<dbReference type="AlphaFoldDB" id="A0A094SQF6"/>
<dbReference type="InterPro" id="IPR007260">
    <property type="entry name" value="NanE"/>
</dbReference>
<dbReference type="GO" id="GO:0019262">
    <property type="term" value="P:N-acetylneuraminate catabolic process"/>
    <property type="evidence" value="ECO:0007669"/>
    <property type="project" value="UniProtKB-UniPathway"/>
</dbReference>
<name>A0A094SQF6_9ZZZZ</name>
<organism evidence="7">
    <name type="scientific">freshwater metagenome</name>
    <dbReference type="NCBI Taxonomy" id="449393"/>
    <lineage>
        <taxon>unclassified sequences</taxon>
        <taxon>metagenomes</taxon>
        <taxon>ecological metagenomes</taxon>
    </lineage>
</organism>
<dbReference type="PANTHER" id="PTHR36204:SF1">
    <property type="entry name" value="N-ACETYLMANNOSAMINE-6-PHOSPHATE 2-EPIMERASE-RELATED"/>
    <property type="match status" value="1"/>
</dbReference>
<dbReference type="NCBIfam" id="NF002231">
    <property type="entry name" value="PRK01130.1"/>
    <property type="match status" value="1"/>
</dbReference>
<evidence type="ECO:0000256" key="3">
    <source>
        <dbReference type="ARBA" id="ARBA00005081"/>
    </source>
</evidence>
<reference evidence="7" key="1">
    <citation type="submission" date="2014-06" db="EMBL/GenBank/DDBJ databases">
        <title>Key roles for freshwater Actinobacteria revealed by deep metagenomic sequencing.</title>
        <authorList>
            <person name="Ghai R."/>
            <person name="Mizuno C.M."/>
            <person name="Picazo A."/>
            <person name="Camacho A."/>
            <person name="Rodriguez-Valera F."/>
        </authorList>
    </citation>
    <scope>NUCLEOTIDE SEQUENCE</scope>
</reference>
<evidence type="ECO:0000313" key="7">
    <source>
        <dbReference type="EMBL" id="KGA20918.1"/>
    </source>
</evidence>
<comment type="function">
    <text evidence="2">Converts N-acetylmannosamine-6-phosphate (ManNAc-6-P) to N-acetylglucosamine-6-phosphate (GlcNAc-6-P).</text>
</comment>
<dbReference type="Gene3D" id="3.20.20.70">
    <property type="entry name" value="Aldolase class I"/>
    <property type="match status" value="1"/>
</dbReference>
<sequence length="223" mass="23643">MISTPSLLSSQEIIVSSQAVAGSVLHDPEALTRIAMDAIAGGATALRLASADTVRLASSRVSVPIIGLIKTERANFDPRITAISQEIHQLKEAGAGIVAIDATHRNRPEPLEDLFNTALSNELEIFADIATLDEAKASLDRGATYVATTMAGYTKDREATAGPDFELLEKVIALGGKTVLEGRVSNAQHIRQAFDLGAYAVVIGRAVTSPQTILRDILKSVEL</sequence>
<dbReference type="GO" id="GO:0047465">
    <property type="term" value="F:N-acylglucosamine-6-phosphate 2-epimerase activity"/>
    <property type="evidence" value="ECO:0007669"/>
    <property type="project" value="UniProtKB-EC"/>
</dbReference>
<dbReference type="GO" id="GO:0006053">
    <property type="term" value="P:N-acetylmannosamine catabolic process"/>
    <property type="evidence" value="ECO:0007669"/>
    <property type="project" value="TreeGrafter"/>
</dbReference>
<evidence type="ECO:0000256" key="2">
    <source>
        <dbReference type="ARBA" id="ARBA00002147"/>
    </source>
</evidence>
<evidence type="ECO:0000256" key="6">
    <source>
        <dbReference type="ARBA" id="ARBA00023277"/>
    </source>
</evidence>
<dbReference type="Pfam" id="PF04131">
    <property type="entry name" value="NanE"/>
    <property type="match status" value="1"/>
</dbReference>
<comment type="pathway">
    <text evidence="3">Amino-sugar metabolism; N-acetylneuraminate degradation; D-fructose 6-phosphate from N-acetylneuraminate: step 3/5.</text>
</comment>